<name>A0ABP3R1I4_9PROT</name>
<sequence length="217" mass="23573">MPARPLGVEHRPVAKLKLDDRNPRTHSRKQVRQIARSIEAFGFNVPVLIDREDKVLACLHPGWTEVPVIRLEHLDPDQARAFMLADNRLAENAAWDERLLAEALRDLSLAEFDFSLEATGFEMAEINLRIEGLSAPAGDEPDPADALPCPPAAAGPAVSRPGDLWLLGPHRVFCGSALEEESYAALMVAGGGGKPLWLSPTRPTTCRSQATSSASAR</sequence>
<evidence type="ECO:0000259" key="2">
    <source>
        <dbReference type="SMART" id="SM00470"/>
    </source>
</evidence>
<feature type="domain" description="ParB-like N-terminal" evidence="2">
    <location>
        <begin position="9"/>
        <end position="88"/>
    </location>
</feature>
<accession>A0ABP3R1I4</accession>
<dbReference type="RefSeq" id="WP_343897623.1">
    <property type="nucleotide sequence ID" value="NZ_BAAAFZ010000079.1"/>
</dbReference>
<evidence type="ECO:0000313" key="3">
    <source>
        <dbReference type="EMBL" id="GAA0601785.1"/>
    </source>
</evidence>
<dbReference type="EMBL" id="BAAAFZ010000079">
    <property type="protein sequence ID" value="GAA0601785.1"/>
    <property type="molecule type" value="Genomic_DNA"/>
</dbReference>
<feature type="compositionally biased region" description="Polar residues" evidence="1">
    <location>
        <begin position="201"/>
        <end position="217"/>
    </location>
</feature>
<evidence type="ECO:0000256" key="1">
    <source>
        <dbReference type="SAM" id="MobiDB-lite"/>
    </source>
</evidence>
<gene>
    <name evidence="3" type="ORF">GCM10009416_44530</name>
</gene>
<dbReference type="InterPro" id="IPR003115">
    <property type="entry name" value="ParB_N"/>
</dbReference>
<dbReference type="InterPro" id="IPR036086">
    <property type="entry name" value="ParB/Sulfiredoxin_sf"/>
</dbReference>
<protein>
    <recommendedName>
        <fullName evidence="2">ParB-like N-terminal domain-containing protein</fullName>
    </recommendedName>
</protein>
<dbReference type="Proteomes" id="UP001501588">
    <property type="component" value="Unassembled WGS sequence"/>
</dbReference>
<evidence type="ECO:0000313" key="4">
    <source>
        <dbReference type="Proteomes" id="UP001501588"/>
    </source>
</evidence>
<dbReference type="SMART" id="SM00470">
    <property type="entry name" value="ParB"/>
    <property type="match status" value="1"/>
</dbReference>
<dbReference type="CDD" id="cd16403">
    <property type="entry name" value="ParB_N_like_MT"/>
    <property type="match status" value="1"/>
</dbReference>
<reference evidence="4" key="1">
    <citation type="journal article" date="2019" name="Int. J. Syst. Evol. Microbiol.">
        <title>The Global Catalogue of Microorganisms (GCM) 10K type strain sequencing project: providing services to taxonomists for standard genome sequencing and annotation.</title>
        <authorList>
            <consortium name="The Broad Institute Genomics Platform"/>
            <consortium name="The Broad Institute Genome Sequencing Center for Infectious Disease"/>
            <person name="Wu L."/>
            <person name="Ma J."/>
        </authorList>
    </citation>
    <scope>NUCLEOTIDE SEQUENCE [LARGE SCALE GENOMIC DNA]</scope>
    <source>
        <strain evidence="4">JCM 9933</strain>
    </source>
</reference>
<dbReference type="SUPFAM" id="SSF110849">
    <property type="entry name" value="ParB/Sulfiredoxin"/>
    <property type="match status" value="1"/>
</dbReference>
<organism evidence="3 4">
    <name type="scientific">Craurococcus roseus</name>
    <dbReference type="NCBI Taxonomy" id="77585"/>
    <lineage>
        <taxon>Bacteria</taxon>
        <taxon>Pseudomonadati</taxon>
        <taxon>Pseudomonadota</taxon>
        <taxon>Alphaproteobacteria</taxon>
        <taxon>Acetobacterales</taxon>
        <taxon>Acetobacteraceae</taxon>
        <taxon>Craurococcus</taxon>
    </lineage>
</organism>
<feature type="region of interest" description="Disordered" evidence="1">
    <location>
        <begin position="198"/>
        <end position="217"/>
    </location>
</feature>
<keyword evidence="4" id="KW-1185">Reference proteome</keyword>
<proteinExistence type="predicted"/>
<comment type="caution">
    <text evidence="3">The sequence shown here is derived from an EMBL/GenBank/DDBJ whole genome shotgun (WGS) entry which is preliminary data.</text>
</comment>